<keyword evidence="1 2" id="KW-0121">Carboxypeptidase</keyword>
<name>A0ABV6J127_9PROT</name>
<evidence type="ECO:0000256" key="1">
    <source>
        <dbReference type="PIRNR" id="PIRNR006615"/>
    </source>
</evidence>
<evidence type="ECO:0000313" key="3">
    <source>
        <dbReference type="Proteomes" id="UP001589789"/>
    </source>
</evidence>
<sequence length="494" mass="53043">MNEAYARLKDRFARIATLGEASAMLSWDASAMMPPGGGAARGEQLAVLAGVSHAMLVAPEVADDLAAAEAGGDWDAANLHLMGRAHRRAAAVPAALVEAIARANSACEKIWREARAASDFAAVRPALETVVALQREAAAALSAATGLAPYDALMDSFQPGIGAADVEPVFSAYEAFLREALPRAEEIQASRPAPVRPQGPFATETQRALGRRLSERLGLDYDHARLDESLHPFCGGTPTDVRITTRYVPESFEQAMLGILHETGHALYERGLPEAWARQPVGEAAGMATHESQSLIIEMQASRSDAFLSWLGPELHRAFGGDPAPYAAENLARLWRRVERGFIRTEADELTYPAHVILRFRLERALIAGELPVADLPGAWAEGMRALLGITPPDDRRGCLQDIHWHDGAFGYFPSYTLGAMAAAQLMAAARAAVPGLDGALSRGDFSPLLGWLRAHVHGQGSRLGFQDLMRAATGRPLEAADFMAHLRGRYLGG</sequence>
<accession>A0ABV6J127</accession>
<keyword evidence="1" id="KW-0479">Metal-binding</keyword>
<reference evidence="2 3" key="1">
    <citation type="submission" date="2024-09" db="EMBL/GenBank/DDBJ databases">
        <authorList>
            <person name="Sun Q."/>
            <person name="Mori K."/>
        </authorList>
    </citation>
    <scope>NUCLEOTIDE SEQUENCE [LARGE SCALE GENOMIC DNA]</scope>
    <source>
        <strain evidence="2 3">CCM 7468</strain>
    </source>
</reference>
<dbReference type="EMBL" id="JBHLVZ010000114">
    <property type="protein sequence ID" value="MFC0389547.1"/>
    <property type="molecule type" value="Genomic_DNA"/>
</dbReference>
<comment type="caution">
    <text evidence="2">The sequence shown here is derived from an EMBL/GenBank/DDBJ whole genome shotgun (WGS) entry which is preliminary data.</text>
</comment>
<dbReference type="PANTHER" id="PTHR34217:SF1">
    <property type="entry name" value="CARBOXYPEPTIDASE 1"/>
    <property type="match status" value="1"/>
</dbReference>
<dbReference type="EC" id="3.4.17.19" evidence="1"/>
<comment type="similarity">
    <text evidence="1">Belongs to the peptidase M32 family.</text>
</comment>
<dbReference type="GO" id="GO:0004180">
    <property type="term" value="F:carboxypeptidase activity"/>
    <property type="evidence" value="ECO:0007669"/>
    <property type="project" value="UniProtKB-KW"/>
</dbReference>
<gene>
    <name evidence="2" type="ORF">ACFFIC_28955</name>
</gene>
<dbReference type="Pfam" id="PF02074">
    <property type="entry name" value="Peptidase_M32"/>
    <property type="match status" value="1"/>
</dbReference>
<dbReference type="Gene3D" id="1.10.1370.30">
    <property type="match status" value="1"/>
</dbReference>
<dbReference type="PANTHER" id="PTHR34217">
    <property type="entry name" value="METAL-DEPENDENT CARBOXYPEPTIDASE"/>
    <property type="match status" value="1"/>
</dbReference>
<keyword evidence="1" id="KW-0482">Metalloprotease</keyword>
<comment type="function">
    <text evidence="1">Broad specificity carboxypetidase that releases amino acids sequentially from the C-terminus, including neutral, aromatic, polar and basic residues.</text>
</comment>
<keyword evidence="3" id="KW-1185">Reference proteome</keyword>
<dbReference type="InterPro" id="IPR001333">
    <property type="entry name" value="Peptidase_M32_Taq"/>
</dbReference>
<dbReference type="PIRSF" id="PIRSF006615">
    <property type="entry name" value="Zn_crbxpep_Taq"/>
    <property type="match status" value="1"/>
</dbReference>
<dbReference type="RefSeq" id="WP_377057025.1">
    <property type="nucleotide sequence ID" value="NZ_JBHLVZ010000114.1"/>
</dbReference>
<protein>
    <recommendedName>
        <fullName evidence="1">Metal-dependent carboxypeptidase</fullName>
        <ecNumber evidence="1">3.4.17.19</ecNumber>
    </recommendedName>
</protein>
<keyword evidence="1" id="KW-0645">Protease</keyword>
<evidence type="ECO:0000313" key="2">
    <source>
        <dbReference type="EMBL" id="MFC0389547.1"/>
    </source>
</evidence>
<dbReference type="Proteomes" id="UP001589789">
    <property type="component" value="Unassembled WGS sequence"/>
</dbReference>
<dbReference type="PRINTS" id="PR00998">
    <property type="entry name" value="CRBOXYPTASET"/>
</dbReference>
<dbReference type="PROSITE" id="PS52034">
    <property type="entry name" value="PEPTIDASE_M32"/>
    <property type="match status" value="1"/>
</dbReference>
<dbReference type="SUPFAM" id="SSF55486">
    <property type="entry name" value="Metalloproteases ('zincins'), catalytic domain"/>
    <property type="match status" value="1"/>
</dbReference>
<organism evidence="2 3">
    <name type="scientific">Muricoccus vinaceus</name>
    <dbReference type="NCBI Taxonomy" id="424704"/>
    <lineage>
        <taxon>Bacteria</taxon>
        <taxon>Pseudomonadati</taxon>
        <taxon>Pseudomonadota</taxon>
        <taxon>Alphaproteobacteria</taxon>
        <taxon>Acetobacterales</taxon>
        <taxon>Roseomonadaceae</taxon>
        <taxon>Muricoccus</taxon>
    </lineage>
</organism>
<keyword evidence="1 2" id="KW-0378">Hydrolase</keyword>
<comment type="catalytic activity">
    <reaction evidence="1">
        <text>Release of a C-terminal amino acid with broad specificity, except for -Pro.</text>
        <dbReference type="EC" id="3.4.17.19"/>
    </reaction>
</comment>
<dbReference type="CDD" id="cd06460">
    <property type="entry name" value="M32_Taq"/>
    <property type="match status" value="1"/>
</dbReference>
<proteinExistence type="inferred from homology"/>